<organism evidence="3 4">
    <name type="scientific">Macrosiphum euphorbiae</name>
    <name type="common">potato aphid</name>
    <dbReference type="NCBI Taxonomy" id="13131"/>
    <lineage>
        <taxon>Eukaryota</taxon>
        <taxon>Metazoa</taxon>
        <taxon>Ecdysozoa</taxon>
        <taxon>Arthropoda</taxon>
        <taxon>Hexapoda</taxon>
        <taxon>Insecta</taxon>
        <taxon>Pterygota</taxon>
        <taxon>Neoptera</taxon>
        <taxon>Paraneoptera</taxon>
        <taxon>Hemiptera</taxon>
        <taxon>Sternorrhyncha</taxon>
        <taxon>Aphidomorpha</taxon>
        <taxon>Aphidoidea</taxon>
        <taxon>Aphididae</taxon>
        <taxon>Macrosiphini</taxon>
        <taxon>Macrosiphum</taxon>
    </lineage>
</organism>
<dbReference type="PROSITE" id="PS51029">
    <property type="entry name" value="MADF"/>
    <property type="match status" value="1"/>
</dbReference>
<dbReference type="EMBL" id="CARXXK010000001">
    <property type="protein sequence ID" value="CAI6349842.1"/>
    <property type="molecule type" value="Genomic_DNA"/>
</dbReference>
<feature type="region of interest" description="Disordered" evidence="1">
    <location>
        <begin position="106"/>
        <end position="128"/>
    </location>
</feature>
<feature type="domain" description="MADF" evidence="2">
    <location>
        <begin position="10"/>
        <end position="103"/>
    </location>
</feature>
<protein>
    <recommendedName>
        <fullName evidence="2">MADF domain-containing protein</fullName>
    </recommendedName>
</protein>
<evidence type="ECO:0000259" key="2">
    <source>
        <dbReference type="PROSITE" id="PS51029"/>
    </source>
</evidence>
<dbReference type="PANTHER" id="PTHR21505">
    <property type="entry name" value="MADF DOMAIN-CONTAINING PROTEIN-RELATED"/>
    <property type="match status" value="1"/>
</dbReference>
<dbReference type="AlphaFoldDB" id="A0AAV0W223"/>
<evidence type="ECO:0000256" key="1">
    <source>
        <dbReference type="SAM" id="MobiDB-lite"/>
    </source>
</evidence>
<feature type="compositionally biased region" description="Polar residues" evidence="1">
    <location>
        <begin position="283"/>
        <end position="306"/>
    </location>
</feature>
<proteinExistence type="predicted"/>
<keyword evidence="4" id="KW-1185">Reference proteome</keyword>
<comment type="caution">
    <text evidence="3">The sequence shown here is derived from an EMBL/GenBank/DDBJ whole genome shotgun (WGS) entry which is preliminary data.</text>
</comment>
<name>A0AAV0W223_9HEMI</name>
<sequence length="306" mass="35163">MEWCNVDCIQLIQEYQQEEVLWNPKHAFYFSKTKKQDAWEEIGKKLNKNPEEVKKKALSLLGSYRREKAKGKKTMGTGTGRKDVYVSKWFAFEAFQFLLDRDDPRPTLSTDNEDVLNESGDVHDSGDLPECELTQQEQEINPESFSIPEQPTRKKKKTQVSDKCIEDAIEILKRPYPTLSTPDDWSVYGQHHANKLRKYTPHASSIVQHYFNNILFEADMGKFDLPNSHVLQQPQYPNFNSYSTPSATFSQSSPLSSTTSPYHYTPVTSLSPNEPLHEFHSPVPQTAQTHDSGLYNHTETQPNSFP</sequence>
<reference evidence="3 4" key="1">
    <citation type="submission" date="2023-01" db="EMBL/GenBank/DDBJ databases">
        <authorList>
            <person name="Whitehead M."/>
        </authorList>
    </citation>
    <scope>NUCLEOTIDE SEQUENCE [LARGE SCALE GENOMIC DNA]</scope>
</reference>
<dbReference type="InterPro" id="IPR006578">
    <property type="entry name" value="MADF-dom"/>
</dbReference>
<feature type="compositionally biased region" description="Low complexity" evidence="1">
    <location>
        <begin position="245"/>
        <end position="269"/>
    </location>
</feature>
<gene>
    <name evidence="3" type="ORF">MEUPH1_LOCUS6363</name>
</gene>
<dbReference type="Proteomes" id="UP001160148">
    <property type="component" value="Unassembled WGS sequence"/>
</dbReference>
<accession>A0AAV0W223</accession>
<dbReference type="Pfam" id="PF10545">
    <property type="entry name" value="MADF_DNA_bdg"/>
    <property type="match status" value="1"/>
</dbReference>
<evidence type="ECO:0000313" key="4">
    <source>
        <dbReference type="Proteomes" id="UP001160148"/>
    </source>
</evidence>
<evidence type="ECO:0000313" key="3">
    <source>
        <dbReference type="EMBL" id="CAI6349842.1"/>
    </source>
</evidence>
<dbReference type="PANTHER" id="PTHR21505:SF12">
    <property type="entry name" value="MADF DOMAIN-CONTAINING PROTEIN-RELATED"/>
    <property type="match status" value="1"/>
</dbReference>
<feature type="region of interest" description="Disordered" evidence="1">
    <location>
        <begin position="242"/>
        <end position="306"/>
    </location>
</feature>
<dbReference type="SMART" id="SM00595">
    <property type="entry name" value="MADF"/>
    <property type="match status" value="1"/>
</dbReference>